<organism evidence="1 2">
    <name type="scientific">Candidatus Accumulibacter adjunctus</name>
    <dbReference type="NCBI Taxonomy" id="1454001"/>
    <lineage>
        <taxon>Bacteria</taxon>
        <taxon>Pseudomonadati</taxon>
        <taxon>Pseudomonadota</taxon>
        <taxon>Betaproteobacteria</taxon>
        <taxon>Candidatus Accumulibacter</taxon>
    </lineage>
</organism>
<protein>
    <submittedName>
        <fullName evidence="1">Uncharacterized protein</fullName>
    </submittedName>
</protein>
<sequence length="63" mass="6754">MGGEPLIFAAAGVPPAMPGARCEAARGRMSGKTSNPDAIGLFSALRDTFDYQWEMMNGPDRHQ</sequence>
<dbReference type="PATRIC" id="fig|1454001.3.peg.1818"/>
<evidence type="ECO:0000313" key="2">
    <source>
        <dbReference type="Proteomes" id="UP000020218"/>
    </source>
</evidence>
<accession>A0A011MZ27</accession>
<dbReference type="STRING" id="1454001.AW08_01787"/>
<dbReference type="EMBL" id="JFAX01000008">
    <property type="protein sequence ID" value="EXI67846.1"/>
    <property type="molecule type" value="Genomic_DNA"/>
</dbReference>
<proteinExistence type="predicted"/>
<dbReference type="Proteomes" id="UP000020218">
    <property type="component" value="Unassembled WGS sequence"/>
</dbReference>
<name>A0A011MZ27_9PROT</name>
<dbReference type="AlphaFoldDB" id="A0A011MZ27"/>
<evidence type="ECO:0000313" key="1">
    <source>
        <dbReference type="EMBL" id="EXI67846.1"/>
    </source>
</evidence>
<comment type="caution">
    <text evidence="1">The sequence shown here is derived from an EMBL/GenBank/DDBJ whole genome shotgun (WGS) entry which is preliminary data.</text>
</comment>
<keyword evidence="2" id="KW-1185">Reference proteome</keyword>
<reference evidence="1" key="1">
    <citation type="submission" date="2014-02" db="EMBL/GenBank/DDBJ databases">
        <title>Expanding our view of genomic diversity in Candidatus Accumulibacter clades.</title>
        <authorList>
            <person name="Skennerton C.T."/>
            <person name="Barr J.J."/>
            <person name="Slater F.R."/>
            <person name="Bond P.L."/>
            <person name="Tyson G.W."/>
        </authorList>
    </citation>
    <scope>NUCLEOTIDE SEQUENCE [LARGE SCALE GENOMIC DNA]</scope>
</reference>
<gene>
    <name evidence="1" type="ORF">AW08_01787</name>
</gene>